<organism evidence="1 2">
    <name type="scientific">Mycolicibacterium gilvum</name>
    <dbReference type="NCBI Taxonomy" id="1804"/>
    <lineage>
        <taxon>Bacteria</taxon>
        <taxon>Bacillati</taxon>
        <taxon>Actinomycetota</taxon>
        <taxon>Actinomycetes</taxon>
        <taxon>Mycobacteriales</taxon>
        <taxon>Mycobacteriaceae</taxon>
        <taxon>Mycolicibacterium</taxon>
    </lineage>
</organism>
<dbReference type="AlphaFoldDB" id="A0A378SF08"/>
<evidence type="ECO:0000313" key="1">
    <source>
        <dbReference type="EMBL" id="STZ41442.1"/>
    </source>
</evidence>
<evidence type="ECO:0000313" key="2">
    <source>
        <dbReference type="Proteomes" id="UP000254291"/>
    </source>
</evidence>
<reference evidence="1 2" key="1">
    <citation type="submission" date="2018-06" db="EMBL/GenBank/DDBJ databases">
        <authorList>
            <consortium name="Pathogen Informatics"/>
            <person name="Doyle S."/>
        </authorList>
    </citation>
    <scope>NUCLEOTIDE SEQUENCE [LARGE SCALE GENOMIC DNA]</scope>
    <source>
        <strain evidence="1 2">NCTC10742</strain>
    </source>
</reference>
<proteinExistence type="predicted"/>
<dbReference type="EMBL" id="UGQM01000001">
    <property type="protein sequence ID" value="STZ41442.1"/>
    <property type="molecule type" value="Genomic_DNA"/>
</dbReference>
<sequence>MNGWSSGELGVDMATLAKTVTIVAGITTAAVLVAAPAPAAPTGPGSAQDTVKSLEDSGYTVIVSKTGSAPLTKCAVSSIRPGRDVTEMRRNMRDRTVERVVYKTIYVDVTC</sequence>
<accession>A0A378SF08</accession>
<dbReference type="Proteomes" id="UP000254291">
    <property type="component" value="Unassembled WGS sequence"/>
</dbReference>
<name>A0A378SF08_9MYCO</name>
<protein>
    <submittedName>
        <fullName evidence="1">Uncharacterized protein</fullName>
    </submittedName>
</protein>
<gene>
    <name evidence="1" type="ORF">NCTC10742_00645</name>
</gene>